<dbReference type="InterPro" id="IPR011709">
    <property type="entry name" value="DEAD-box_helicase_OB_fold"/>
</dbReference>
<accession>A0A3B0ZNS8</accession>
<proteinExistence type="predicted"/>
<dbReference type="NCBIfam" id="NF008348">
    <property type="entry name" value="PRK11131.1"/>
    <property type="match status" value="1"/>
</dbReference>
<dbReference type="FunFam" id="1.20.120.1080:FF:000005">
    <property type="entry name" value="ATP-dependent helicase HrpA"/>
    <property type="match status" value="1"/>
</dbReference>
<dbReference type="InterPro" id="IPR024590">
    <property type="entry name" value="HrpA_C"/>
</dbReference>
<dbReference type="SUPFAM" id="SSF52540">
    <property type="entry name" value="P-loop containing nucleoside triphosphate hydrolases"/>
    <property type="match status" value="1"/>
</dbReference>
<dbReference type="GO" id="GO:0005524">
    <property type="term" value="F:ATP binding"/>
    <property type="evidence" value="ECO:0007669"/>
    <property type="project" value="UniProtKB-KW"/>
</dbReference>
<name>A0A3B0ZNS8_9ZZZZ</name>
<protein>
    <submittedName>
        <fullName evidence="7">ATP-dependent helicase HrpA</fullName>
    </submittedName>
</protein>
<keyword evidence="4" id="KW-0067">ATP-binding</keyword>
<dbReference type="GO" id="GO:0003724">
    <property type="term" value="F:RNA helicase activity"/>
    <property type="evidence" value="ECO:0007669"/>
    <property type="project" value="InterPro"/>
</dbReference>
<feature type="domain" description="Helicase C-terminal" evidence="6">
    <location>
        <begin position="191"/>
        <end position="359"/>
    </location>
</feature>
<evidence type="ECO:0000256" key="4">
    <source>
        <dbReference type="ARBA" id="ARBA00022840"/>
    </source>
</evidence>
<dbReference type="SMART" id="SM00487">
    <property type="entry name" value="DEXDc"/>
    <property type="match status" value="1"/>
</dbReference>
<dbReference type="PROSITE" id="PS51192">
    <property type="entry name" value="HELICASE_ATP_BIND_1"/>
    <property type="match status" value="1"/>
</dbReference>
<dbReference type="GO" id="GO:0003723">
    <property type="term" value="F:RNA binding"/>
    <property type="evidence" value="ECO:0007669"/>
    <property type="project" value="TreeGrafter"/>
</dbReference>
<dbReference type="InterPro" id="IPR011545">
    <property type="entry name" value="DEAD/DEAH_box_helicase_dom"/>
</dbReference>
<dbReference type="Pfam" id="PF07717">
    <property type="entry name" value="OB_NTP_bind"/>
    <property type="match status" value="1"/>
</dbReference>
<dbReference type="InterPro" id="IPR001650">
    <property type="entry name" value="Helicase_C-like"/>
</dbReference>
<feature type="domain" description="Helicase ATP-binding" evidence="5">
    <location>
        <begin position="2"/>
        <end position="165"/>
    </location>
</feature>
<dbReference type="SMART" id="SM00490">
    <property type="entry name" value="HELICc"/>
    <property type="match status" value="1"/>
</dbReference>
<dbReference type="InterPro" id="IPR003593">
    <property type="entry name" value="AAA+_ATPase"/>
</dbReference>
<evidence type="ECO:0000259" key="5">
    <source>
        <dbReference type="PROSITE" id="PS51192"/>
    </source>
</evidence>
<reference evidence="7" key="1">
    <citation type="submission" date="2018-06" db="EMBL/GenBank/DDBJ databases">
        <authorList>
            <person name="Zhirakovskaya E."/>
        </authorList>
    </citation>
    <scope>NUCLEOTIDE SEQUENCE</scope>
</reference>
<dbReference type="Pfam" id="PF21010">
    <property type="entry name" value="HA2_C"/>
    <property type="match status" value="1"/>
</dbReference>
<keyword evidence="1" id="KW-0547">Nucleotide-binding</keyword>
<keyword evidence="2" id="KW-0378">Hydrolase</keyword>
<dbReference type="PROSITE" id="PS51194">
    <property type="entry name" value="HELICASE_CTER"/>
    <property type="match status" value="1"/>
</dbReference>
<dbReference type="NCBIfam" id="TIGR01967">
    <property type="entry name" value="DEAH_box_HrpA"/>
    <property type="match status" value="1"/>
</dbReference>
<dbReference type="FunFam" id="3.40.50.300:FF:001922">
    <property type="entry name" value="DEAH (Asp-Glu-Ala-His) box polypeptide 29"/>
    <property type="match status" value="1"/>
</dbReference>
<evidence type="ECO:0000259" key="6">
    <source>
        <dbReference type="PROSITE" id="PS51194"/>
    </source>
</evidence>
<dbReference type="InterPro" id="IPR027417">
    <property type="entry name" value="P-loop_NTPase"/>
</dbReference>
<dbReference type="InterPro" id="IPR010222">
    <property type="entry name" value="RNA_helicase_HrpA"/>
</dbReference>
<dbReference type="CDD" id="cd18791">
    <property type="entry name" value="SF2_C_RHA"/>
    <property type="match status" value="1"/>
</dbReference>
<gene>
    <name evidence="7" type="ORF">MNBD_GAMMA18-1952</name>
</gene>
<dbReference type="PANTHER" id="PTHR18934">
    <property type="entry name" value="ATP-DEPENDENT RNA HELICASE"/>
    <property type="match status" value="1"/>
</dbReference>
<dbReference type="InterPro" id="IPR007502">
    <property type="entry name" value="Helicase-assoc_dom"/>
</dbReference>
<evidence type="ECO:0000256" key="1">
    <source>
        <dbReference type="ARBA" id="ARBA00022741"/>
    </source>
</evidence>
<dbReference type="FunFam" id="3.40.50.300:FF:000439">
    <property type="entry name" value="ATP-dependent RNA helicase HrpA"/>
    <property type="match status" value="1"/>
</dbReference>
<evidence type="ECO:0000313" key="7">
    <source>
        <dbReference type="EMBL" id="VAW89072.1"/>
    </source>
</evidence>
<dbReference type="Pfam" id="PF04408">
    <property type="entry name" value="WHD_HA2"/>
    <property type="match status" value="1"/>
</dbReference>
<dbReference type="EMBL" id="UOFP01000253">
    <property type="protein sequence ID" value="VAW89072.1"/>
    <property type="molecule type" value="Genomic_DNA"/>
</dbReference>
<evidence type="ECO:0000256" key="2">
    <source>
        <dbReference type="ARBA" id="ARBA00022801"/>
    </source>
</evidence>
<dbReference type="Pfam" id="PF00271">
    <property type="entry name" value="Helicase_C"/>
    <property type="match status" value="1"/>
</dbReference>
<dbReference type="InterPro" id="IPR048333">
    <property type="entry name" value="HA2_WH"/>
</dbReference>
<dbReference type="PANTHER" id="PTHR18934:SF99">
    <property type="entry name" value="ATP-DEPENDENT RNA HELICASE DHX37-RELATED"/>
    <property type="match status" value="1"/>
</dbReference>
<dbReference type="SMART" id="SM00847">
    <property type="entry name" value="HA2"/>
    <property type="match status" value="1"/>
</dbReference>
<organism evidence="7">
    <name type="scientific">hydrothermal vent metagenome</name>
    <dbReference type="NCBI Taxonomy" id="652676"/>
    <lineage>
        <taxon>unclassified sequences</taxon>
        <taxon>metagenomes</taxon>
        <taxon>ecological metagenomes</taxon>
    </lineage>
</organism>
<evidence type="ECO:0000256" key="3">
    <source>
        <dbReference type="ARBA" id="ARBA00022806"/>
    </source>
</evidence>
<dbReference type="InterPro" id="IPR014001">
    <property type="entry name" value="Helicase_ATP-bd"/>
</dbReference>
<dbReference type="Pfam" id="PF00270">
    <property type="entry name" value="DEAD"/>
    <property type="match status" value="1"/>
</dbReference>
<dbReference type="AlphaFoldDB" id="A0A3B0ZNS8"/>
<dbReference type="Pfam" id="PF11898">
    <property type="entry name" value="DUF3418"/>
    <property type="match status" value="1"/>
</dbReference>
<dbReference type="GO" id="GO:0016787">
    <property type="term" value="F:hydrolase activity"/>
    <property type="evidence" value="ECO:0007669"/>
    <property type="project" value="UniProtKB-KW"/>
</dbReference>
<dbReference type="Gene3D" id="3.40.50.300">
    <property type="entry name" value="P-loop containing nucleotide triphosphate hydrolases"/>
    <property type="match status" value="2"/>
</dbReference>
<sequence length="1210" mass="138274">MKKIIAAHPVVIVAGETGSGKTTQLPKICLELGRGVNGYIGHTQPRRLAARSLATRIAEELNSEVGKAVGFKVRFSDQTRPESYIKIMTDGILLAEMQQDRYLNQYDTIIIDEAHERSLNIDFLLGYLKQLLPKRPDLKVIITSATIDTERFSKHFDNAPVVEVSGRTYPVEMRYRPLYESEEQGTDMVQGILDAVDEISRQDRRGDMLIFLPGEREIRETAEALRKHHPHDSEVLPLFARLSASEQGRIFQPSRKQRIVLATNVAETSLTVPGIRYVIDPGVARISRYSYRSKVQRLPIEAISQASANQRAGRCGRISAGVCIRLYSEDDFNGRDEFTAPEIQRTNLASVILQMKSLGLGEIEAFPFVDAPDSRMVNDGYKLLQELGAIDRQQKLLERGRKLARLPIDPRIGRMLLAAIDEGALAEVLVIASALSIQEPRDRPADKQQAADEKHSEFKDEASDFLIYLNLWNWFQQQKAQLSRNQLRKLCKKQFISYLRMLEWQDIHKQLAGQLKEMGHRSGQQPADYAKIHRSLMSGLLGNLAFKQDDKEYLGTRSKKLKIFPGSALRKKQPKWIMAAELVETSQLFARTVAKIEPEWIEAIAEGLCKKSYSDAHWEKRRAQVVAFEKVTLYGLPIVARRKIHYGPLEPVISREIFIRGALVNGEYRSQAPCQKHNRQLIEEIEQLESKSRRRDLLVDEELIFEFYDRQLPKNIFNGILFERWYKKARLDNPQLLFLSQDDLLQRDSTLCQQAFPDQLSYQGIQLELEYHFDPNHHADGINLKVPLALLNQLEPEYFEWLVPGMLLEKVIQLIKALPKSVRRNFVPAPDYAQACVDALPASPSGSLFNAVSHQLNRIAGEPLPSGVWDNLQLPDHLLMNFKVMGDKGKVLAQGRDLSHLKAECGSLASEKFITPKLDVLERKNITQWDFETLPEVIENRQQGMTLRAYPALVDDGTAVALKVFDTADKAKQNHRAGMRRLFVLQLADKIKYLHKNIPQLQQMALCYSSLGNGEQLKQQIILAAVEKSFMADIESINDKQSFEQQLQRGRGEFVGHVNEVAALLHNILPQYHQIRVAIKGNIPPFWLNAMADIQQQLEQLIYKGFIVETPYQYLQNYPRYLKGILFRLEKLNHNLNRDKIAMLVVARVTAQYQQSFDRALKKGDSDQTAALVEIRWLIEELRISLFSQELKTLQPVSEKRLEKMIRQLA</sequence>
<keyword evidence="3 7" id="KW-0347">Helicase</keyword>
<dbReference type="SMART" id="SM00382">
    <property type="entry name" value="AAA"/>
    <property type="match status" value="1"/>
</dbReference>
<dbReference type="Gene3D" id="1.20.120.1080">
    <property type="match status" value="1"/>
</dbReference>